<dbReference type="Pfam" id="PF00397">
    <property type="entry name" value="WW"/>
    <property type="match status" value="2"/>
</dbReference>
<evidence type="ECO:0000259" key="2">
    <source>
        <dbReference type="PROSITE" id="PS50020"/>
    </source>
</evidence>
<feature type="compositionally biased region" description="Polar residues" evidence="1">
    <location>
        <begin position="55"/>
        <end position="64"/>
    </location>
</feature>
<feature type="compositionally biased region" description="Polar residues" evidence="1">
    <location>
        <begin position="840"/>
        <end position="859"/>
    </location>
</feature>
<dbReference type="Proteomes" id="UP000825729">
    <property type="component" value="Unassembled WGS sequence"/>
</dbReference>
<feature type="compositionally biased region" description="Basic and acidic residues" evidence="1">
    <location>
        <begin position="36"/>
        <end position="45"/>
    </location>
</feature>
<reference evidence="3 4" key="1">
    <citation type="submission" date="2021-07" db="EMBL/GenBank/DDBJ databases">
        <title>The Aristolochia fimbriata genome: insights into angiosperm evolution, floral development and chemical biosynthesis.</title>
        <authorList>
            <person name="Jiao Y."/>
        </authorList>
    </citation>
    <scope>NUCLEOTIDE SEQUENCE [LARGE SCALE GENOMIC DNA]</scope>
    <source>
        <strain evidence="3">IBCAS-2021</strain>
        <tissue evidence="3">Leaf</tissue>
    </source>
</reference>
<dbReference type="PROSITE" id="PS01159">
    <property type="entry name" value="WW_DOMAIN_1"/>
    <property type="match status" value="2"/>
</dbReference>
<gene>
    <name evidence="3" type="ORF">H6P81_008474</name>
</gene>
<dbReference type="InterPro" id="IPR001202">
    <property type="entry name" value="WW_dom"/>
</dbReference>
<feature type="region of interest" description="Disordered" evidence="1">
    <location>
        <begin position="834"/>
        <end position="865"/>
    </location>
</feature>
<feature type="region of interest" description="Disordered" evidence="1">
    <location>
        <begin position="397"/>
        <end position="427"/>
    </location>
</feature>
<evidence type="ECO:0000256" key="1">
    <source>
        <dbReference type="SAM" id="MobiDB-lite"/>
    </source>
</evidence>
<dbReference type="SMART" id="SM00456">
    <property type="entry name" value="WW"/>
    <property type="match status" value="2"/>
</dbReference>
<dbReference type="CDD" id="cd00201">
    <property type="entry name" value="WW"/>
    <property type="match status" value="2"/>
</dbReference>
<feature type="domain" description="WW" evidence="2">
    <location>
        <begin position="867"/>
        <end position="900"/>
    </location>
</feature>
<dbReference type="PANTHER" id="PTHR47852">
    <property type="entry name" value="OS06G0298400 PROTEIN"/>
    <property type="match status" value="1"/>
</dbReference>
<feature type="compositionally biased region" description="Pro residues" evidence="1">
    <location>
        <begin position="545"/>
        <end position="576"/>
    </location>
</feature>
<name>A0AAV7EJK9_ARIFI</name>
<dbReference type="Gene3D" id="2.20.70.10">
    <property type="match status" value="2"/>
</dbReference>
<dbReference type="PROSITE" id="PS50020">
    <property type="entry name" value="WW_DOMAIN_2"/>
    <property type="match status" value="2"/>
</dbReference>
<accession>A0AAV7EJK9</accession>
<feature type="compositionally biased region" description="Basic and acidic residues" evidence="1">
    <location>
        <begin position="92"/>
        <end position="101"/>
    </location>
</feature>
<dbReference type="InterPro" id="IPR036020">
    <property type="entry name" value="WW_dom_sf"/>
</dbReference>
<sequence>MGKRKERRLAALSNAGRRVKLDLFAEPSGDVAGTSVHDEVKEDLGQNHGARVPISPSSGKQTENPLLLLGQYSDDESDRKEKKILKLASTKSSDDDHNEQAQEHMDANGVVDQDSIKPDPADYLSKETSFHKDIGGNNEQVAAGSMEENDGDAVPDQHGTAESMPQIYASVTSETQVVGDVTCGWKLVMHEESNQYYYWNTITGETSWEEPDISIQAAENGSTDVANLSMKPDVGSDIPDDVPGRDSIAKLDTKHANGLSLGTVANQNGVLGEIDESCMESLGLTNPVSAQDLNGSPNGDGSRTIVEDSNVPSRAYEDIPSWLVEYGENLLQRLNVLKGSSNWSSKFMIEVEIRLSDCKALSSCGSTLMPFWQHSVAQLKRIESAILEHETSQLAKSVPLSKESQPISSRGISEETEDMVHRDDRGPSCCTESSLISPAIDCLTHVVNEPKLEILGEVGNSSVSTTLELKNEPDVHEEVDMDVDMEVDDESSAKHNMSQDASGSEQFSSWQPVLQPNVDPSPLELQSSLPTEEFSIPPPPDEEWIPPPPPDNEPSPPPPPPDDIPLPSYPPPPYPETLPSLPYTEQYNLAYPSSTYEYYAAPLTEVAATGYYMAAEASQIPESQPPSYYEAVANGLSEAAPSVVNPVGPAIYYDLPNGHVSSASHYYSEPVITTIDNDTASDHPKSHGVISNSDVSDLGLRTTHGEPDMNAVGGTVSTATSQAVRTGVENETASVASATTSTAKPKVMRNKKHTIAVAPTLRSNKKVSSLVDKWKAAKEELHAEEDEPENAYEILEKKRQKEIEEWRAQQIASGEALDNANFQPLGGDWRERVKRKKAASRQTSVDTKTSPEATTTEKQPNLVELSKDLPSGWQAYWDESSKSVYYGNVITSETTWTRPT</sequence>
<feature type="compositionally biased region" description="Polar residues" evidence="1">
    <location>
        <begin position="402"/>
        <end position="411"/>
    </location>
</feature>
<comment type="caution">
    <text evidence="3">The sequence shown here is derived from an EMBL/GenBank/DDBJ whole genome shotgun (WGS) entry which is preliminary data.</text>
</comment>
<dbReference type="AlphaFoldDB" id="A0AAV7EJK9"/>
<dbReference type="EMBL" id="JAINDJ010000004">
    <property type="protein sequence ID" value="KAG9448509.1"/>
    <property type="molecule type" value="Genomic_DNA"/>
</dbReference>
<dbReference type="PANTHER" id="PTHR47852:SF2">
    <property type="entry name" value="WW DOMAIN-CONTAINING PROTEIN"/>
    <property type="match status" value="1"/>
</dbReference>
<feature type="domain" description="WW" evidence="2">
    <location>
        <begin position="179"/>
        <end position="213"/>
    </location>
</feature>
<dbReference type="SUPFAM" id="SSF51045">
    <property type="entry name" value="WW domain"/>
    <property type="match status" value="2"/>
</dbReference>
<protein>
    <recommendedName>
        <fullName evidence="2">WW domain-containing protein</fullName>
    </recommendedName>
</protein>
<organism evidence="3 4">
    <name type="scientific">Aristolochia fimbriata</name>
    <name type="common">White veined hardy Dutchman's pipe vine</name>
    <dbReference type="NCBI Taxonomy" id="158543"/>
    <lineage>
        <taxon>Eukaryota</taxon>
        <taxon>Viridiplantae</taxon>
        <taxon>Streptophyta</taxon>
        <taxon>Embryophyta</taxon>
        <taxon>Tracheophyta</taxon>
        <taxon>Spermatophyta</taxon>
        <taxon>Magnoliopsida</taxon>
        <taxon>Magnoliidae</taxon>
        <taxon>Piperales</taxon>
        <taxon>Aristolochiaceae</taxon>
        <taxon>Aristolochia</taxon>
    </lineage>
</organism>
<evidence type="ECO:0000313" key="3">
    <source>
        <dbReference type="EMBL" id="KAG9448509.1"/>
    </source>
</evidence>
<feature type="region of interest" description="Disordered" evidence="1">
    <location>
        <begin position="488"/>
        <end position="580"/>
    </location>
</feature>
<feature type="compositionally biased region" description="Polar residues" evidence="1">
    <location>
        <begin position="494"/>
        <end position="514"/>
    </location>
</feature>
<evidence type="ECO:0000313" key="4">
    <source>
        <dbReference type="Proteomes" id="UP000825729"/>
    </source>
</evidence>
<keyword evidence="4" id="KW-1185">Reference proteome</keyword>
<feature type="region of interest" description="Disordered" evidence="1">
    <location>
        <begin position="27"/>
        <end position="101"/>
    </location>
</feature>
<proteinExistence type="predicted"/>